<dbReference type="PANTHER" id="PTHR20961">
    <property type="entry name" value="GLYCOSYLTRANSFERASE"/>
    <property type="match status" value="1"/>
</dbReference>
<evidence type="ECO:0000259" key="8">
    <source>
        <dbReference type="Pfam" id="PF04577"/>
    </source>
</evidence>
<evidence type="ECO:0000256" key="3">
    <source>
        <dbReference type="ARBA" id="ARBA00022679"/>
    </source>
</evidence>
<keyword evidence="10" id="KW-1185">Reference proteome</keyword>
<dbReference type="RefSeq" id="WP_073217357.1">
    <property type="nucleotide sequence ID" value="NZ_FNNS01000011.1"/>
</dbReference>
<keyword evidence="7" id="KW-0325">Glycoprotein</keyword>
<keyword evidence="2" id="KW-0328">Glycosyltransferase</keyword>
<dbReference type="GO" id="GO:0016757">
    <property type="term" value="F:glycosyltransferase activity"/>
    <property type="evidence" value="ECO:0007669"/>
    <property type="project" value="UniProtKB-KW"/>
</dbReference>
<dbReference type="STRING" id="797419.SAMN05216556_11122"/>
<dbReference type="GO" id="GO:0016020">
    <property type="term" value="C:membrane"/>
    <property type="evidence" value="ECO:0007669"/>
    <property type="project" value="UniProtKB-SubCell"/>
</dbReference>
<keyword evidence="4" id="KW-0812">Transmembrane</keyword>
<gene>
    <name evidence="9" type="ORF">SAMN04487908_10991</name>
</gene>
<feature type="domain" description="Glycosyltransferase 61 catalytic" evidence="8">
    <location>
        <begin position="136"/>
        <end position="308"/>
    </location>
</feature>
<keyword evidence="5" id="KW-1133">Transmembrane helix</keyword>
<evidence type="ECO:0000256" key="4">
    <source>
        <dbReference type="ARBA" id="ARBA00022692"/>
    </source>
</evidence>
<accession>A0A1M6GIB5</accession>
<evidence type="ECO:0000256" key="7">
    <source>
        <dbReference type="ARBA" id="ARBA00023180"/>
    </source>
</evidence>
<comment type="subcellular location">
    <subcellularLocation>
        <location evidence="1">Membrane</location>
        <topology evidence="1">Single-pass membrane protein</topology>
    </subcellularLocation>
</comment>
<evidence type="ECO:0000256" key="2">
    <source>
        <dbReference type="ARBA" id="ARBA00022676"/>
    </source>
</evidence>
<dbReference type="PANTHER" id="PTHR20961:SF38">
    <property type="entry name" value="PROTEIN O-LINKED-MANNOSE BETA-1,4-N-ACETYLGLUCOSAMINYLTRANSFERASE 2"/>
    <property type="match status" value="1"/>
</dbReference>
<keyword evidence="3" id="KW-0808">Transferase</keyword>
<organism evidence="9 10">
    <name type="scientific">Aequorivita viscosa</name>
    <dbReference type="NCBI Taxonomy" id="797419"/>
    <lineage>
        <taxon>Bacteria</taxon>
        <taxon>Pseudomonadati</taxon>
        <taxon>Bacteroidota</taxon>
        <taxon>Flavobacteriia</taxon>
        <taxon>Flavobacteriales</taxon>
        <taxon>Flavobacteriaceae</taxon>
        <taxon>Aequorivita</taxon>
    </lineage>
</organism>
<dbReference type="Pfam" id="PF04577">
    <property type="entry name" value="Glyco_transf_61"/>
    <property type="match status" value="1"/>
</dbReference>
<evidence type="ECO:0000313" key="9">
    <source>
        <dbReference type="EMBL" id="SHJ09695.1"/>
    </source>
</evidence>
<proteinExistence type="predicted"/>
<dbReference type="OrthoDB" id="1156086at2"/>
<keyword evidence="6" id="KW-0472">Membrane</keyword>
<protein>
    <recommendedName>
        <fullName evidence="8">Glycosyltransferase 61 catalytic domain-containing protein</fullName>
    </recommendedName>
</protein>
<evidence type="ECO:0000256" key="5">
    <source>
        <dbReference type="ARBA" id="ARBA00022989"/>
    </source>
</evidence>
<evidence type="ECO:0000256" key="1">
    <source>
        <dbReference type="ARBA" id="ARBA00004167"/>
    </source>
</evidence>
<dbReference type="InterPro" id="IPR049625">
    <property type="entry name" value="Glyco_transf_61_cat"/>
</dbReference>
<name>A0A1M6GIB5_9FLAO</name>
<evidence type="ECO:0000313" key="10">
    <source>
        <dbReference type="Proteomes" id="UP000184172"/>
    </source>
</evidence>
<dbReference type="InterPro" id="IPR007657">
    <property type="entry name" value="Glycosyltransferase_61"/>
</dbReference>
<dbReference type="EMBL" id="FQYV01000009">
    <property type="protein sequence ID" value="SHJ09695.1"/>
    <property type="molecule type" value="Genomic_DNA"/>
</dbReference>
<sequence>MISKQTKIAIKKVLYPFLNIFSKKYIVKRVNQSPEKKISVVRASLSLAKDIEYLKYQKLIAYDGSPKHLEADIDVSFYTDVYVDLDTGVMINSAKDIIRGTLKNEDRTETDHSRLTSYLHIDGLVSVINPHLNVGYFHIWFDGLIKLYYLSLLDQKITIVVAKEAPTIYHQVLELYKDKFSIAIVDGYRFIKAKKACCVHHLYWSKHAPYFSSNISDFFKNRIIATLDDSSIKTYDRIFIKRKNSIRSILNDDEVEQLFLSYGFKVISFEDFTVFEQAYLVNRAKVIAGIHGAGFGNLIFADSKLTVIELQNHAVVPSFFFMSYQLRLKYFPIFSLTTNVDEIRDPHNEREMFYSQKLAPVRYDIGEIQLVLEKI</sequence>
<dbReference type="AlphaFoldDB" id="A0A1M6GIB5"/>
<dbReference type="Proteomes" id="UP000184172">
    <property type="component" value="Unassembled WGS sequence"/>
</dbReference>
<evidence type="ECO:0000256" key="6">
    <source>
        <dbReference type="ARBA" id="ARBA00023136"/>
    </source>
</evidence>
<reference evidence="10" key="1">
    <citation type="submission" date="2016-11" db="EMBL/GenBank/DDBJ databases">
        <authorList>
            <person name="Varghese N."/>
            <person name="Submissions S."/>
        </authorList>
    </citation>
    <scope>NUCLEOTIDE SEQUENCE [LARGE SCALE GENOMIC DNA]</scope>
    <source>
        <strain evidence="10">DSM 26349</strain>
    </source>
</reference>